<evidence type="ECO:0000256" key="1">
    <source>
        <dbReference type="SAM" id="SignalP"/>
    </source>
</evidence>
<dbReference type="Pfam" id="PF04338">
    <property type="entry name" value="DUF481"/>
    <property type="match status" value="1"/>
</dbReference>
<dbReference type="AlphaFoldDB" id="A0A1H7L973"/>
<evidence type="ECO:0000313" key="3">
    <source>
        <dbReference type="Proteomes" id="UP000199256"/>
    </source>
</evidence>
<organism evidence="2 3">
    <name type="scientific">Ectothiorhodospira marina</name>
    <dbReference type="NCBI Taxonomy" id="1396821"/>
    <lineage>
        <taxon>Bacteria</taxon>
        <taxon>Pseudomonadati</taxon>
        <taxon>Pseudomonadota</taxon>
        <taxon>Gammaproteobacteria</taxon>
        <taxon>Chromatiales</taxon>
        <taxon>Ectothiorhodospiraceae</taxon>
        <taxon>Ectothiorhodospira</taxon>
    </lineage>
</organism>
<reference evidence="3" key="1">
    <citation type="submission" date="2016-10" db="EMBL/GenBank/DDBJ databases">
        <authorList>
            <person name="Varghese N."/>
            <person name="Submissions S."/>
        </authorList>
    </citation>
    <scope>NUCLEOTIDE SEQUENCE [LARGE SCALE GENOMIC DNA]</scope>
    <source>
        <strain evidence="3">DSM 241</strain>
    </source>
</reference>
<dbReference type="RefSeq" id="WP_090253030.1">
    <property type="nucleotide sequence ID" value="NZ_FOAA01000007.1"/>
</dbReference>
<keyword evidence="3" id="KW-1185">Reference proteome</keyword>
<dbReference type="Proteomes" id="UP000199256">
    <property type="component" value="Unassembled WGS sequence"/>
</dbReference>
<dbReference type="EMBL" id="FOAA01000007">
    <property type="protein sequence ID" value="SEK95519.1"/>
    <property type="molecule type" value="Genomic_DNA"/>
</dbReference>
<sequence length="245" mass="27638">MNVFRTRLLCAYCSSALMLVSPILSAEWGEDAGWSGDAEFGAMLSTGNTDAQNITARSRLRYEIPLWRHTLQLEAYSGSEDGATTQERYLGTFQTDRKLTERDYLFGVLRGEKDRFSGYDYQRALSAGYGRRVADTEHFRLDLEAGAGLRQARLEGGGNEDETILRGAGALDYRINDALRFTEDLLIQAGDNNTEVESISALRYRLNDKFTTRFALTVKHNTDVPEDREKTDTVTSISLVYDLWN</sequence>
<accession>A0A1H7L973</accession>
<name>A0A1H7L973_9GAMM</name>
<dbReference type="OrthoDB" id="5292716at2"/>
<gene>
    <name evidence="2" type="ORF">SAMN05444515_10760</name>
</gene>
<dbReference type="STRING" id="1396821.SAMN05444515_10760"/>
<feature type="chain" id="PRO_5011737551" evidence="1">
    <location>
        <begin position="27"/>
        <end position="245"/>
    </location>
</feature>
<proteinExistence type="predicted"/>
<protein>
    <submittedName>
        <fullName evidence="2">Putative salt-induced outer membrane protein</fullName>
    </submittedName>
</protein>
<keyword evidence="1" id="KW-0732">Signal</keyword>
<dbReference type="InterPro" id="IPR007433">
    <property type="entry name" value="DUF481"/>
</dbReference>
<feature type="signal peptide" evidence="1">
    <location>
        <begin position="1"/>
        <end position="26"/>
    </location>
</feature>
<evidence type="ECO:0000313" key="2">
    <source>
        <dbReference type="EMBL" id="SEK95519.1"/>
    </source>
</evidence>